<proteinExistence type="predicted"/>
<gene>
    <name evidence="2" type="ORF">UPYG_G00129600</name>
</gene>
<evidence type="ECO:0000313" key="2">
    <source>
        <dbReference type="EMBL" id="KAL0994935.1"/>
    </source>
</evidence>
<dbReference type="EMBL" id="JAGEUA010000003">
    <property type="protein sequence ID" value="KAL0994935.1"/>
    <property type="molecule type" value="Genomic_DNA"/>
</dbReference>
<name>A0ABD0X7I0_UMBPY</name>
<feature type="compositionally biased region" description="Pro residues" evidence="1">
    <location>
        <begin position="7"/>
        <end position="16"/>
    </location>
</feature>
<feature type="region of interest" description="Disordered" evidence="1">
    <location>
        <begin position="1"/>
        <end position="30"/>
    </location>
</feature>
<organism evidence="2 3">
    <name type="scientific">Umbra pygmaea</name>
    <name type="common">Eastern mudminnow</name>
    <dbReference type="NCBI Taxonomy" id="75934"/>
    <lineage>
        <taxon>Eukaryota</taxon>
        <taxon>Metazoa</taxon>
        <taxon>Chordata</taxon>
        <taxon>Craniata</taxon>
        <taxon>Vertebrata</taxon>
        <taxon>Euteleostomi</taxon>
        <taxon>Actinopterygii</taxon>
        <taxon>Neopterygii</taxon>
        <taxon>Teleostei</taxon>
        <taxon>Protacanthopterygii</taxon>
        <taxon>Esociformes</taxon>
        <taxon>Umbridae</taxon>
        <taxon>Umbra</taxon>
    </lineage>
</organism>
<sequence>MSAKAPWTPPGNPPAPRHSAARRHCQGRPPEAGFCGGELSHGTGLHPLPLDCLVVASGSASGGGTKLGWSRAYGFILPVLAAYDQQQLNSSDQSYIELKHVGKQHLRSNRAAKLFYTTN</sequence>
<protein>
    <submittedName>
        <fullName evidence="2">Uncharacterized protein</fullName>
    </submittedName>
</protein>
<evidence type="ECO:0000313" key="3">
    <source>
        <dbReference type="Proteomes" id="UP001557470"/>
    </source>
</evidence>
<dbReference type="Proteomes" id="UP001557470">
    <property type="component" value="Unassembled WGS sequence"/>
</dbReference>
<comment type="caution">
    <text evidence="2">The sequence shown here is derived from an EMBL/GenBank/DDBJ whole genome shotgun (WGS) entry which is preliminary data.</text>
</comment>
<keyword evidence="3" id="KW-1185">Reference proteome</keyword>
<dbReference type="AlphaFoldDB" id="A0ABD0X7I0"/>
<reference evidence="2 3" key="1">
    <citation type="submission" date="2024-06" db="EMBL/GenBank/DDBJ databases">
        <authorList>
            <person name="Pan Q."/>
            <person name="Wen M."/>
            <person name="Jouanno E."/>
            <person name="Zahm M."/>
            <person name="Klopp C."/>
            <person name="Cabau C."/>
            <person name="Louis A."/>
            <person name="Berthelot C."/>
            <person name="Parey E."/>
            <person name="Roest Crollius H."/>
            <person name="Montfort J."/>
            <person name="Robinson-Rechavi M."/>
            <person name="Bouchez O."/>
            <person name="Lampietro C."/>
            <person name="Lopez Roques C."/>
            <person name="Donnadieu C."/>
            <person name="Postlethwait J."/>
            <person name="Bobe J."/>
            <person name="Verreycken H."/>
            <person name="Guiguen Y."/>
        </authorList>
    </citation>
    <scope>NUCLEOTIDE SEQUENCE [LARGE SCALE GENOMIC DNA]</scope>
    <source>
        <strain evidence="2">Up_M1</strain>
        <tissue evidence="2">Testis</tissue>
    </source>
</reference>
<evidence type="ECO:0000256" key="1">
    <source>
        <dbReference type="SAM" id="MobiDB-lite"/>
    </source>
</evidence>
<accession>A0ABD0X7I0</accession>